<organism evidence="1 2">
    <name type="scientific">Candidatus Berkelbacteria bacterium CG10_big_fil_rev_8_21_14_0_10_43_13</name>
    <dbReference type="NCBI Taxonomy" id="1974514"/>
    <lineage>
        <taxon>Bacteria</taxon>
        <taxon>Candidatus Berkelbacteria</taxon>
    </lineage>
</organism>
<dbReference type="EMBL" id="PEZW01000028">
    <property type="protein sequence ID" value="PIS07340.1"/>
    <property type="molecule type" value="Genomic_DNA"/>
</dbReference>
<evidence type="ECO:0000313" key="2">
    <source>
        <dbReference type="Proteomes" id="UP000231382"/>
    </source>
</evidence>
<evidence type="ECO:0000313" key="1">
    <source>
        <dbReference type="EMBL" id="PIS07340.1"/>
    </source>
</evidence>
<dbReference type="AlphaFoldDB" id="A0A2H0W5J0"/>
<gene>
    <name evidence="1" type="ORF">COT78_04255</name>
</gene>
<name>A0A2H0W5J0_9BACT</name>
<proteinExistence type="predicted"/>
<reference evidence="2" key="1">
    <citation type="submission" date="2017-09" db="EMBL/GenBank/DDBJ databases">
        <title>Depth-based differentiation of microbial function through sediment-hosted aquifers and enrichment of novel symbionts in the deep terrestrial subsurface.</title>
        <authorList>
            <person name="Probst A.J."/>
            <person name="Ladd B."/>
            <person name="Jarett J.K."/>
            <person name="Geller-Mcgrath D.E."/>
            <person name="Sieber C.M.K."/>
            <person name="Emerson J.B."/>
            <person name="Anantharaman K."/>
            <person name="Thomas B.C."/>
            <person name="Malmstrom R."/>
            <person name="Stieglmeier M."/>
            <person name="Klingl A."/>
            <person name="Woyke T."/>
            <person name="Ryan C.M."/>
            <person name="Banfield J.F."/>
        </authorList>
    </citation>
    <scope>NUCLEOTIDE SEQUENCE [LARGE SCALE GENOMIC DNA]</scope>
</reference>
<sequence>MTDSRACSVYLQLQEIDGGMVEDGDELKVGRYYKLVVEDLSSGADRLDPECGITVTTTLNGNELRTFFDPQTTIARIAEEGVYVVSLKIPGRNEPVVLTLIAGPPPVFESQIEVYMEAGGIHKVKATPRNPVRVLMSVQVRVFGIVQGEARRELNADRIAVFGPDGKEHSLNKTFARFNPVEPGLHRIVCHVHGDNDGLLVETELEVVQ</sequence>
<dbReference type="Proteomes" id="UP000231382">
    <property type="component" value="Unassembled WGS sequence"/>
</dbReference>
<protein>
    <submittedName>
        <fullName evidence="1">Uncharacterized protein</fullName>
    </submittedName>
</protein>
<comment type="caution">
    <text evidence="1">The sequence shown here is derived from an EMBL/GenBank/DDBJ whole genome shotgun (WGS) entry which is preliminary data.</text>
</comment>
<accession>A0A2H0W5J0</accession>